<dbReference type="AlphaFoldDB" id="A0AAU7DUA4"/>
<evidence type="ECO:0000259" key="3">
    <source>
        <dbReference type="Pfam" id="PF02557"/>
    </source>
</evidence>
<dbReference type="Gene3D" id="3.30.1380.10">
    <property type="match status" value="1"/>
</dbReference>
<evidence type="ECO:0000313" key="4">
    <source>
        <dbReference type="EMBL" id="XBH20865.1"/>
    </source>
</evidence>
<dbReference type="InterPro" id="IPR003709">
    <property type="entry name" value="VanY-like_core_dom"/>
</dbReference>
<keyword evidence="2" id="KW-0812">Transmembrane</keyword>
<keyword evidence="4" id="KW-0645">Protease</keyword>
<feature type="region of interest" description="Disordered" evidence="1">
    <location>
        <begin position="130"/>
        <end position="149"/>
    </location>
</feature>
<feature type="compositionally biased region" description="Low complexity" evidence="1">
    <location>
        <begin position="171"/>
        <end position="189"/>
    </location>
</feature>
<dbReference type="GO" id="GO:0004180">
    <property type="term" value="F:carboxypeptidase activity"/>
    <property type="evidence" value="ECO:0007669"/>
    <property type="project" value="UniProtKB-KW"/>
</dbReference>
<organism evidence="4">
    <name type="scientific">Jonesiaceae bacterium BS-20</name>
    <dbReference type="NCBI Taxonomy" id="3120821"/>
    <lineage>
        <taxon>Bacteria</taxon>
        <taxon>Bacillati</taxon>
        <taxon>Actinomycetota</taxon>
        <taxon>Actinomycetes</taxon>
        <taxon>Micrococcales</taxon>
        <taxon>Jonesiaceae</taxon>
    </lineage>
</organism>
<proteinExistence type="predicted"/>
<keyword evidence="4" id="KW-0121">Carboxypeptidase</keyword>
<dbReference type="Pfam" id="PF02557">
    <property type="entry name" value="VanY"/>
    <property type="match status" value="1"/>
</dbReference>
<evidence type="ECO:0000256" key="1">
    <source>
        <dbReference type="SAM" id="MobiDB-lite"/>
    </source>
</evidence>
<keyword evidence="4" id="KW-0378">Hydrolase</keyword>
<dbReference type="CDD" id="cd14814">
    <property type="entry name" value="Peptidase_M15"/>
    <property type="match status" value="1"/>
</dbReference>
<dbReference type="EMBL" id="CP146203">
    <property type="protein sequence ID" value="XBH20865.1"/>
    <property type="molecule type" value="Genomic_DNA"/>
</dbReference>
<keyword evidence="2" id="KW-1133">Transmembrane helix</keyword>
<accession>A0AAU7DUA4</accession>
<reference evidence="4" key="1">
    <citation type="submission" date="2024-02" db="EMBL/GenBank/DDBJ databases">
        <title>Tomenella chthoni gen. nov. sp. nov., a member of the family Jonesiaceae isolated from bat guano.</title>
        <authorList>
            <person name="Miller S.L."/>
            <person name="King J."/>
            <person name="Sankaranarayanan K."/>
            <person name="Lawson P.A."/>
        </authorList>
    </citation>
    <scope>NUCLEOTIDE SEQUENCE</scope>
    <source>
        <strain evidence="4">BS-20</strain>
    </source>
</reference>
<feature type="domain" description="D-alanyl-D-alanine carboxypeptidase-like core" evidence="3">
    <location>
        <begin position="316"/>
        <end position="392"/>
    </location>
</feature>
<feature type="transmembrane region" description="Helical" evidence="2">
    <location>
        <begin position="26"/>
        <end position="48"/>
    </location>
</feature>
<feature type="region of interest" description="Disordered" evidence="1">
    <location>
        <begin position="167"/>
        <end position="206"/>
    </location>
</feature>
<gene>
    <name evidence="4" type="ORF">V5R04_11620</name>
</gene>
<sequence length="409" mass="42997">MAVGSTRRELHAIEKHKRTSRFKMRVSFAATAAALGSVIAVTAVAAVYNSDQPSITAEPFSTPAPTLTGLGTPDQGDAVAASEEEVAIMAAAELITVADTIAAESPEVLAARKDLEELVASFSQAQDPALINELTGRNDSASRDQSRADLAAVPEGEEQAQANLAALDGDTPSAETEQTQPTEEAQPETAKQDESANDAPAEEPADAPAVVTLADIEEATLALEALLGAEGLVLVTSVDEIKAQEFADAWREAETLADSTAGYSNGQIPASALSSLSFAKGHMARADAALMLELLNDEFKATFGHDIGLTDSYRSYASQVVTKANKGYLAATPGRSNHGWGLALDLRGKVAQWGTAERNWLVQNGSKYGWISPSWAQRGNGKEEPWHWEFEGSSVSAAAQSALSGNTDK</sequence>
<evidence type="ECO:0000256" key="2">
    <source>
        <dbReference type="SAM" id="Phobius"/>
    </source>
</evidence>
<dbReference type="GO" id="GO:0006508">
    <property type="term" value="P:proteolysis"/>
    <property type="evidence" value="ECO:0007669"/>
    <property type="project" value="InterPro"/>
</dbReference>
<dbReference type="SUPFAM" id="SSF55166">
    <property type="entry name" value="Hedgehog/DD-peptidase"/>
    <property type="match status" value="1"/>
</dbReference>
<protein>
    <submittedName>
        <fullName evidence="4">D-alanyl-D-alanine carboxypeptidase family protein</fullName>
    </submittedName>
</protein>
<keyword evidence="2" id="KW-0472">Membrane</keyword>
<dbReference type="InterPro" id="IPR009045">
    <property type="entry name" value="Zn_M74/Hedgehog-like"/>
</dbReference>
<name>A0AAU7DUA4_9MICO</name>